<dbReference type="Gene3D" id="1.25.40.20">
    <property type="entry name" value="Ankyrin repeat-containing domain"/>
    <property type="match status" value="1"/>
</dbReference>
<evidence type="ECO:0000313" key="4">
    <source>
        <dbReference type="EMBL" id="CAF9931041.1"/>
    </source>
</evidence>
<evidence type="ECO:0000259" key="2">
    <source>
        <dbReference type="Pfam" id="PF24883"/>
    </source>
</evidence>
<dbReference type="AlphaFoldDB" id="A0A8H3G0R8"/>
<keyword evidence="1" id="KW-0677">Repeat</keyword>
<keyword evidence="5" id="KW-1185">Reference proteome</keyword>
<accession>A0A8H3G0R8</accession>
<dbReference type="InterPro" id="IPR056693">
    <property type="entry name" value="DUF7791"/>
</dbReference>
<dbReference type="Proteomes" id="UP000664203">
    <property type="component" value="Unassembled WGS sequence"/>
</dbReference>
<sequence>MDPFSALGLASNICQLLEFGGRLLSGSLELYRSVDGASSVNSELQSITDDLLGICTTLLQPESRIDEQHATKSELDLIPLAESCKALGEEFLLLLTSLRVKARYQKIGSVGQALKSEWKKKEVHRYQKRLKNYRSQVAVHLMEILASQHVAIALDSLSASHRRLEITSVNEPARLRKDIVRTLQEAIKDGGEKIEAALEKMTERLAVLVSDVNVLAKELKVVESLLFTRISERQRRIAEAHPRTYDWLFEGVNVEGPGSPGVSVVDWLREGSGTYWLGGQKQLVAAGHFFWYAGTDMQKSQQGLLQTLLYNVLRQNPALSNESGLPWTRHELLDAFSRLGSQSVNSARFCFFVDGLDEYEGDYTEVIDTLNKLASNDDIKVCFSSRPWNVFEKRYGENFGKKLELQNLTQGDITRFVKEALFDDSRFQELKAKDIRYDELVTEIANKARDTILELQERLRILPTDLEEYFRRMLDSVEGLYHKQAARLYLMRLDDPGILSTLTVSYFDEENPSFALEAPMTPWSIDEIRERCTRTRIRVMARCTDLLELSTVSGDGELADSRVDSLHRTVHDFLQTRNIHSLLTERAGKAFDINLYLCNATLSQMKRLELRYKSHDKRFNSLMDSFMCHLSQMQTKGNCEIATLVNELDRTICAFRKTYPPEYNARTYTPVNVTARYPENWLITEIMKRHLYSYLSKSPDKLRILIKKRCPDGLPPLDVALQCHYGEEADPRIVSLLLNQGASPNGPVGTVGQRTVWQSYLEGMQIKILTEEERRARVAIIEALLLHGADPSVGDSDVYFRSVISHSAIPEEVAHLEGIRLEKLYQSTTLYQIRKWFPWRVSYKSFDP</sequence>
<dbReference type="OrthoDB" id="443402at2759"/>
<dbReference type="InterPro" id="IPR036770">
    <property type="entry name" value="Ankyrin_rpt-contain_sf"/>
</dbReference>
<feature type="domain" description="DUF7791" evidence="3">
    <location>
        <begin position="499"/>
        <end position="613"/>
    </location>
</feature>
<dbReference type="InterPro" id="IPR056884">
    <property type="entry name" value="NPHP3-like_N"/>
</dbReference>
<protein>
    <recommendedName>
        <fullName evidence="6">NACHT domain-containing protein</fullName>
    </recommendedName>
</protein>
<dbReference type="EMBL" id="CAJPDR010000299">
    <property type="protein sequence ID" value="CAF9931041.1"/>
    <property type="molecule type" value="Genomic_DNA"/>
</dbReference>
<evidence type="ECO:0000313" key="5">
    <source>
        <dbReference type="Proteomes" id="UP000664203"/>
    </source>
</evidence>
<evidence type="ECO:0008006" key="6">
    <source>
        <dbReference type="Google" id="ProtNLM"/>
    </source>
</evidence>
<dbReference type="Pfam" id="PF24883">
    <property type="entry name" value="NPHP3_N"/>
    <property type="match status" value="1"/>
</dbReference>
<gene>
    <name evidence="4" type="ORF">ALECFALPRED_004784</name>
</gene>
<comment type="caution">
    <text evidence="4">The sequence shown here is derived from an EMBL/GenBank/DDBJ whole genome shotgun (WGS) entry which is preliminary data.</text>
</comment>
<dbReference type="Pfam" id="PF25053">
    <property type="entry name" value="DUF7791"/>
    <property type="match status" value="1"/>
</dbReference>
<name>A0A8H3G0R8_9LECA</name>
<evidence type="ECO:0000259" key="3">
    <source>
        <dbReference type="Pfam" id="PF25053"/>
    </source>
</evidence>
<dbReference type="PANTHER" id="PTHR10039">
    <property type="entry name" value="AMELOGENIN"/>
    <property type="match status" value="1"/>
</dbReference>
<feature type="domain" description="Nephrocystin 3-like N-terminal" evidence="2">
    <location>
        <begin position="285"/>
        <end position="386"/>
    </location>
</feature>
<reference evidence="4" key="1">
    <citation type="submission" date="2021-03" db="EMBL/GenBank/DDBJ databases">
        <authorList>
            <person name="Tagirdzhanova G."/>
        </authorList>
    </citation>
    <scope>NUCLEOTIDE SEQUENCE</scope>
</reference>
<proteinExistence type="predicted"/>
<organism evidence="4 5">
    <name type="scientific">Alectoria fallacina</name>
    <dbReference type="NCBI Taxonomy" id="1903189"/>
    <lineage>
        <taxon>Eukaryota</taxon>
        <taxon>Fungi</taxon>
        <taxon>Dikarya</taxon>
        <taxon>Ascomycota</taxon>
        <taxon>Pezizomycotina</taxon>
        <taxon>Lecanoromycetes</taxon>
        <taxon>OSLEUM clade</taxon>
        <taxon>Lecanoromycetidae</taxon>
        <taxon>Lecanorales</taxon>
        <taxon>Lecanorineae</taxon>
        <taxon>Parmeliaceae</taxon>
        <taxon>Alectoria</taxon>
    </lineage>
</organism>
<evidence type="ECO:0000256" key="1">
    <source>
        <dbReference type="ARBA" id="ARBA00022737"/>
    </source>
</evidence>
<dbReference type="PANTHER" id="PTHR10039:SF5">
    <property type="entry name" value="NACHT DOMAIN-CONTAINING PROTEIN"/>
    <property type="match status" value="1"/>
</dbReference>